<dbReference type="InterPro" id="IPR020556">
    <property type="entry name" value="Amidase_CS"/>
</dbReference>
<dbReference type="InterPro" id="IPR000120">
    <property type="entry name" value="Amidase"/>
</dbReference>
<gene>
    <name evidence="2" type="ORF">KIH74_31420</name>
</gene>
<feature type="domain" description="Amidase" evidence="1">
    <location>
        <begin position="27"/>
        <end position="454"/>
    </location>
</feature>
<dbReference type="SUPFAM" id="SSF75304">
    <property type="entry name" value="Amidase signature (AS) enzymes"/>
    <property type="match status" value="1"/>
</dbReference>
<organism evidence="2 3">
    <name type="scientific">Kineosporia corallincola</name>
    <dbReference type="NCBI Taxonomy" id="2835133"/>
    <lineage>
        <taxon>Bacteria</taxon>
        <taxon>Bacillati</taxon>
        <taxon>Actinomycetota</taxon>
        <taxon>Actinomycetes</taxon>
        <taxon>Kineosporiales</taxon>
        <taxon>Kineosporiaceae</taxon>
        <taxon>Kineosporia</taxon>
    </lineage>
</organism>
<comment type="caution">
    <text evidence="2">The sequence shown here is derived from an EMBL/GenBank/DDBJ whole genome shotgun (WGS) entry which is preliminary data.</text>
</comment>
<evidence type="ECO:0000313" key="2">
    <source>
        <dbReference type="EMBL" id="MBT0773499.1"/>
    </source>
</evidence>
<dbReference type="PROSITE" id="PS00571">
    <property type="entry name" value="AMIDASES"/>
    <property type="match status" value="1"/>
</dbReference>
<dbReference type="EMBL" id="JAHBAY010000017">
    <property type="protein sequence ID" value="MBT0773499.1"/>
    <property type="molecule type" value="Genomic_DNA"/>
</dbReference>
<proteinExistence type="predicted"/>
<dbReference type="InterPro" id="IPR023631">
    <property type="entry name" value="Amidase_dom"/>
</dbReference>
<dbReference type="Pfam" id="PF01425">
    <property type="entry name" value="Amidase"/>
    <property type="match status" value="1"/>
</dbReference>
<reference evidence="2 3" key="1">
    <citation type="submission" date="2021-05" db="EMBL/GenBank/DDBJ databases">
        <title>Kineosporia and Streptomyces sp. nov. two new marine actinobacteria isolated from Coral.</title>
        <authorList>
            <person name="Buangrab K."/>
            <person name="Sutthacheep M."/>
            <person name="Yeemin T."/>
            <person name="Harunari E."/>
            <person name="Igarashi Y."/>
            <person name="Kanchanasin P."/>
            <person name="Tanasupawat S."/>
            <person name="Phongsopitanun W."/>
        </authorList>
    </citation>
    <scope>NUCLEOTIDE SEQUENCE [LARGE SCALE GENOMIC DNA]</scope>
    <source>
        <strain evidence="2 3">J2-2</strain>
    </source>
</reference>
<protein>
    <submittedName>
        <fullName evidence="2">Amidase</fullName>
    </submittedName>
</protein>
<evidence type="ECO:0000313" key="3">
    <source>
        <dbReference type="Proteomes" id="UP001197247"/>
    </source>
</evidence>
<dbReference type="RefSeq" id="WP_214160040.1">
    <property type="nucleotide sequence ID" value="NZ_JAHBAY010000017.1"/>
</dbReference>
<evidence type="ECO:0000259" key="1">
    <source>
        <dbReference type="Pfam" id="PF01425"/>
    </source>
</evidence>
<accession>A0ABS5TRT1</accession>
<dbReference type="PANTHER" id="PTHR11895">
    <property type="entry name" value="TRANSAMIDASE"/>
    <property type="match status" value="1"/>
</dbReference>
<name>A0ABS5TRT1_9ACTN</name>
<keyword evidence="3" id="KW-1185">Reference proteome</keyword>
<dbReference type="Proteomes" id="UP001197247">
    <property type="component" value="Unassembled WGS sequence"/>
</dbReference>
<dbReference type="Gene3D" id="3.90.1300.10">
    <property type="entry name" value="Amidase signature (AS) domain"/>
    <property type="match status" value="1"/>
</dbReference>
<sequence>MNDTEIVRAGVAELTGWIHEGRVNVAEIAEAVIARIEAVNPAVNAIVRLDADRVRRDARTLDALRASGATIGPLHGIPYTVKELTPVAGVPHTLGVEMLRGNVARDDAIVVRRLKAAGGLYLGQTNTAEFGYGPVTRNRLYGTTRNPWNPELTVGGSSGGAAAAVSSGFGPVAEGTDAGGSIRVPASLTGVVGFKPGTGVIPQTLLPQRFSTHLTHGLMGRSVDDVSRVLAAVAGPDPRDPLGLPVAWTPAEGHDLTGWRIAWSPDLGLNSDGLVADPEVTALCRSAVDAFAELGAEVVEDRPGWEQVGEATWAGVIVPSLAAVRGLIDWTTMRGRLDDELIDLVLGTDVLGLADVARGEVLRGRVWDAFAEFMGPHRLLVSPTTTVAAFGSDAFAPPGLDGRPLRDRLLGWALTHPFNLTTTPVVSVPCGVTGDGRPVGLQIAGRLHADADVLAAAAAFETVRPWRDRTPPL</sequence>
<dbReference type="PANTHER" id="PTHR11895:SF76">
    <property type="entry name" value="INDOLEACETAMIDE HYDROLASE"/>
    <property type="match status" value="1"/>
</dbReference>
<dbReference type="InterPro" id="IPR036928">
    <property type="entry name" value="AS_sf"/>
</dbReference>